<dbReference type="Proteomes" id="UP001165063">
    <property type="component" value="Unassembled WGS sequence"/>
</dbReference>
<keyword evidence="3" id="KW-0687">Ribonucleoprotein</keyword>
<dbReference type="InterPro" id="IPR000266">
    <property type="entry name" value="Ribosomal_uS17"/>
</dbReference>
<evidence type="ECO:0000313" key="4">
    <source>
        <dbReference type="EMBL" id="GMG49021.1"/>
    </source>
</evidence>
<dbReference type="AlphaFoldDB" id="A0A9W6Z5G6"/>
<dbReference type="GO" id="GO:0003735">
    <property type="term" value="F:structural constituent of ribosome"/>
    <property type="evidence" value="ECO:0007669"/>
    <property type="project" value="InterPro"/>
</dbReference>
<evidence type="ECO:0000256" key="3">
    <source>
        <dbReference type="ARBA" id="ARBA00023274"/>
    </source>
</evidence>
<dbReference type="SUPFAM" id="SSF50249">
    <property type="entry name" value="Nucleic acid-binding proteins"/>
    <property type="match status" value="1"/>
</dbReference>
<evidence type="ECO:0000313" key="5">
    <source>
        <dbReference type="Proteomes" id="UP001165063"/>
    </source>
</evidence>
<dbReference type="CDD" id="cd00364">
    <property type="entry name" value="Ribosomal_uS17"/>
    <property type="match status" value="1"/>
</dbReference>
<name>A0A9W6Z5G6_AMBMO</name>
<evidence type="ECO:0000256" key="2">
    <source>
        <dbReference type="ARBA" id="ARBA00022980"/>
    </source>
</evidence>
<dbReference type="PANTHER" id="PTHR10744:SF1">
    <property type="entry name" value="SMALL RIBOSOMAL SUBUNIT PROTEIN US17M"/>
    <property type="match status" value="1"/>
</dbReference>
<dbReference type="GO" id="GO:1990904">
    <property type="term" value="C:ribonucleoprotein complex"/>
    <property type="evidence" value="ECO:0007669"/>
    <property type="project" value="UniProtKB-KW"/>
</dbReference>
<dbReference type="InterPro" id="IPR012340">
    <property type="entry name" value="NA-bd_OB-fold"/>
</dbReference>
<dbReference type="Gene3D" id="2.40.50.140">
    <property type="entry name" value="Nucleic acid-binding proteins"/>
    <property type="match status" value="1"/>
</dbReference>
<dbReference type="GO" id="GO:0005739">
    <property type="term" value="C:mitochondrion"/>
    <property type="evidence" value="ECO:0007669"/>
    <property type="project" value="TreeGrafter"/>
</dbReference>
<sequence>MARQNFIGFVVSQGKMDKTIKVRVLQKVFNKKVSKDYYKKKDYLVHDEANICREGDLVRIEATRPLSARKFFSVAEIKRNKGQQFLKYQSESKTRVLEEEHKKMADFLQKRKLNDANVQESLYSDLNKITSLKTKEELSEEELKKIADLKAKYGISSWEEGFENKELFNSDVTYLTSKIQGLQMDVKVTEKVKEIMENESSPLFVAISEKMGITDETKKNIKKNLVRKFLKVTPKEELSGLGITL</sequence>
<reference evidence="4" key="1">
    <citation type="submission" date="2023-04" db="EMBL/GenBank/DDBJ databases">
        <title>Ambrosiozyma monospora NBRC 1965.</title>
        <authorList>
            <person name="Ichikawa N."/>
            <person name="Sato H."/>
            <person name="Tonouchi N."/>
        </authorList>
    </citation>
    <scope>NUCLEOTIDE SEQUENCE</scope>
    <source>
        <strain evidence="4">NBRC 1965</strain>
    </source>
</reference>
<dbReference type="GO" id="GO:0006412">
    <property type="term" value="P:translation"/>
    <property type="evidence" value="ECO:0007669"/>
    <property type="project" value="InterPro"/>
</dbReference>
<comment type="caution">
    <text evidence="4">The sequence shown here is derived from an EMBL/GenBank/DDBJ whole genome shotgun (WGS) entry which is preliminary data.</text>
</comment>
<organism evidence="4 5">
    <name type="scientific">Ambrosiozyma monospora</name>
    <name type="common">Yeast</name>
    <name type="synonym">Endomycopsis monosporus</name>
    <dbReference type="NCBI Taxonomy" id="43982"/>
    <lineage>
        <taxon>Eukaryota</taxon>
        <taxon>Fungi</taxon>
        <taxon>Dikarya</taxon>
        <taxon>Ascomycota</taxon>
        <taxon>Saccharomycotina</taxon>
        <taxon>Pichiomycetes</taxon>
        <taxon>Pichiales</taxon>
        <taxon>Pichiaceae</taxon>
        <taxon>Ambrosiozyma</taxon>
    </lineage>
</organism>
<protein>
    <submittedName>
        <fullName evidence="4">Unnamed protein product</fullName>
    </submittedName>
</protein>
<dbReference type="PANTHER" id="PTHR10744">
    <property type="entry name" value="40S RIBOSOMAL PROTEIN S11 FAMILY MEMBER"/>
    <property type="match status" value="1"/>
</dbReference>
<comment type="similarity">
    <text evidence="1">Belongs to the universal ribosomal protein uS17 family.</text>
</comment>
<keyword evidence="5" id="KW-1185">Reference proteome</keyword>
<keyword evidence="2" id="KW-0689">Ribosomal protein</keyword>
<dbReference type="GO" id="GO:0005840">
    <property type="term" value="C:ribosome"/>
    <property type="evidence" value="ECO:0007669"/>
    <property type="project" value="UniProtKB-KW"/>
</dbReference>
<gene>
    <name evidence="4" type="ORF">Amon01_000706500</name>
</gene>
<dbReference type="OrthoDB" id="274752at2759"/>
<dbReference type="EMBL" id="BSXU01004940">
    <property type="protein sequence ID" value="GMG49021.1"/>
    <property type="molecule type" value="Genomic_DNA"/>
</dbReference>
<evidence type="ECO:0000256" key="1">
    <source>
        <dbReference type="ARBA" id="ARBA00010254"/>
    </source>
</evidence>
<proteinExistence type="inferred from homology"/>
<dbReference type="Pfam" id="PF00366">
    <property type="entry name" value="Ribosomal_S17"/>
    <property type="match status" value="1"/>
</dbReference>
<accession>A0A9W6Z5G6</accession>